<keyword evidence="2" id="KW-0479">Metal-binding</keyword>
<evidence type="ECO:0000259" key="4">
    <source>
        <dbReference type="SMART" id="SM00922"/>
    </source>
</evidence>
<dbReference type="KEGG" id="alam:RT761_00010"/>
<dbReference type="EC" id="5.5.1.27" evidence="5"/>
<dbReference type="CDD" id="cd03316">
    <property type="entry name" value="MR_like"/>
    <property type="match status" value="1"/>
</dbReference>
<dbReference type="GO" id="GO:0016836">
    <property type="term" value="F:hydro-lyase activity"/>
    <property type="evidence" value="ECO:0007669"/>
    <property type="project" value="TreeGrafter"/>
</dbReference>
<accession>A0A7T1F203</accession>
<dbReference type="PANTHER" id="PTHR13794:SF58">
    <property type="entry name" value="MITOCHONDRIAL ENOLASE SUPERFAMILY MEMBER 1"/>
    <property type="match status" value="1"/>
</dbReference>
<name>A0A7T1F203_ATRLM</name>
<comment type="cofactor">
    <cofactor evidence="1">
        <name>Mg(2+)</name>
        <dbReference type="ChEBI" id="CHEBI:18420"/>
    </cofactor>
</comment>
<dbReference type="InterPro" id="IPR013342">
    <property type="entry name" value="Mandelate_racemase_C"/>
</dbReference>
<gene>
    <name evidence="5" type="primary">gci</name>
    <name evidence="5" type="ORF">RT761_00010</name>
</gene>
<reference evidence="5 6" key="1">
    <citation type="journal article" date="2021" name="Nat. Commun.">
        <title>Isolation of a member of the candidate phylum Atribacteria reveals a unique cell membrane structure.</title>
        <authorList>
            <person name="Taiki K."/>
            <person name="Nobu M.K."/>
            <person name="Kusada H."/>
            <person name="Meng X.-Y."/>
            <person name="Hosoki N."/>
            <person name="Uematsu K."/>
            <person name="Yoshioka H."/>
            <person name="Kamagata Y."/>
            <person name="Tamaki H."/>
        </authorList>
    </citation>
    <scope>NUCLEOTIDE SEQUENCE [LARGE SCALE GENOMIC DNA]</scope>
    <source>
        <strain evidence="5 6">RT761</strain>
    </source>
</reference>
<dbReference type="RefSeq" id="WP_218112058.1">
    <property type="nucleotide sequence ID" value="NZ_CP065383.1"/>
</dbReference>
<dbReference type="InterPro" id="IPR029017">
    <property type="entry name" value="Enolase-like_N"/>
</dbReference>
<dbReference type="SUPFAM" id="SSF54826">
    <property type="entry name" value="Enolase N-terminal domain-like"/>
    <property type="match status" value="1"/>
</dbReference>
<evidence type="ECO:0000256" key="2">
    <source>
        <dbReference type="ARBA" id="ARBA00022723"/>
    </source>
</evidence>
<dbReference type="InterPro" id="IPR029065">
    <property type="entry name" value="Enolase_C-like"/>
</dbReference>
<dbReference type="InterPro" id="IPR036849">
    <property type="entry name" value="Enolase-like_C_sf"/>
</dbReference>
<dbReference type="Gene3D" id="3.20.20.120">
    <property type="entry name" value="Enolase-like C-terminal domain"/>
    <property type="match status" value="1"/>
</dbReference>
<dbReference type="SMART" id="SM00922">
    <property type="entry name" value="MR_MLE"/>
    <property type="match status" value="1"/>
</dbReference>
<evidence type="ECO:0000256" key="1">
    <source>
        <dbReference type="ARBA" id="ARBA00001946"/>
    </source>
</evidence>
<dbReference type="SFLD" id="SFLDG00179">
    <property type="entry name" value="mandelate_racemase"/>
    <property type="match status" value="1"/>
</dbReference>
<evidence type="ECO:0000313" key="5">
    <source>
        <dbReference type="EMBL" id="QPM66826.1"/>
    </source>
</evidence>
<dbReference type="Gene3D" id="3.30.390.10">
    <property type="entry name" value="Enolase-like, N-terminal domain"/>
    <property type="match status" value="1"/>
</dbReference>
<proteinExistence type="predicted"/>
<dbReference type="SUPFAM" id="SSF51604">
    <property type="entry name" value="Enolase C-terminal domain-like"/>
    <property type="match status" value="1"/>
</dbReference>
<dbReference type="GO" id="GO:0016853">
    <property type="term" value="F:isomerase activity"/>
    <property type="evidence" value="ECO:0007669"/>
    <property type="project" value="UniProtKB-KW"/>
</dbReference>
<sequence length="382" mass="43594">MQITDIKIHIIKIPLDKVIHFAWMPGKNIKEYGFTLIEINTDEGITGYGTSNLVGDNQVATSIKALYKEFLMGKNPFFVESYLRPFSLMKPFGAPPWALSQALWDIIGKAANQPLYKLWGAERDKVLAYAAPAEPRTPEQTKEVMNRYQSDGFKAVKLRLHGMKISEDIDLVQSAKKVVENKMDILVDANQALKFPTPLPHPHWDYKRALETAQELEKLKVFYLEEPLPMYDFDNLAKLNGEIDMYIAGGECNMGLHEFKILLEKNCYDVIQPDASLSEDLFQIKNIAALTMAHGKLFMPHTWGSGLNLFSNLQVALTVPDEYSPYFEYPYDYESWKVELTQKMILNPIVPDKDGFIHAPSQPGLGFELDQKAIKKYTLENY</sequence>
<keyword evidence="6" id="KW-1185">Reference proteome</keyword>
<dbReference type="GO" id="GO:0016052">
    <property type="term" value="P:carbohydrate catabolic process"/>
    <property type="evidence" value="ECO:0007669"/>
    <property type="project" value="TreeGrafter"/>
</dbReference>
<protein>
    <submittedName>
        <fullName evidence="5">D-galactarolactone cycloisomerase</fullName>
        <ecNumber evidence="5">5.5.1.27</ecNumber>
    </submittedName>
</protein>
<dbReference type="SFLD" id="SFLDS00001">
    <property type="entry name" value="Enolase"/>
    <property type="match status" value="1"/>
</dbReference>
<dbReference type="Proteomes" id="UP000594463">
    <property type="component" value="Chromosome"/>
</dbReference>
<dbReference type="AlphaFoldDB" id="A0A7T1F203"/>
<dbReference type="InterPro" id="IPR046945">
    <property type="entry name" value="RHMD-like"/>
</dbReference>
<evidence type="ECO:0000313" key="6">
    <source>
        <dbReference type="Proteomes" id="UP000594463"/>
    </source>
</evidence>
<keyword evidence="5" id="KW-0413">Isomerase</keyword>
<feature type="domain" description="Mandelate racemase/muconate lactonizing enzyme C-terminal" evidence="4">
    <location>
        <begin position="138"/>
        <end position="246"/>
    </location>
</feature>
<keyword evidence="3" id="KW-0460">Magnesium</keyword>
<dbReference type="Pfam" id="PF02746">
    <property type="entry name" value="MR_MLE_N"/>
    <property type="match status" value="1"/>
</dbReference>
<dbReference type="PANTHER" id="PTHR13794">
    <property type="entry name" value="ENOLASE SUPERFAMILY, MANDELATE RACEMASE"/>
    <property type="match status" value="1"/>
</dbReference>
<dbReference type="GO" id="GO:0000287">
    <property type="term" value="F:magnesium ion binding"/>
    <property type="evidence" value="ECO:0007669"/>
    <property type="project" value="TreeGrafter"/>
</dbReference>
<dbReference type="Pfam" id="PF13378">
    <property type="entry name" value="MR_MLE_C"/>
    <property type="match status" value="1"/>
</dbReference>
<evidence type="ECO:0000256" key="3">
    <source>
        <dbReference type="ARBA" id="ARBA00022842"/>
    </source>
</evidence>
<dbReference type="EMBL" id="CP065383">
    <property type="protein sequence ID" value="QPM66826.1"/>
    <property type="molecule type" value="Genomic_DNA"/>
</dbReference>
<dbReference type="InterPro" id="IPR013341">
    <property type="entry name" value="Mandelate_racemase_N_dom"/>
</dbReference>
<organism evidence="5 6">
    <name type="scientific">Atribacter laminatus</name>
    <dbReference type="NCBI Taxonomy" id="2847778"/>
    <lineage>
        <taxon>Bacteria</taxon>
        <taxon>Pseudomonadati</taxon>
        <taxon>Atribacterota</taxon>
        <taxon>Atribacteria</taxon>
        <taxon>Atribacterales</taxon>
        <taxon>Atribacteraceae</taxon>
        <taxon>Atribacter</taxon>
    </lineage>
</organism>